<dbReference type="Pfam" id="PF00001">
    <property type="entry name" value="7tm_1"/>
    <property type="match status" value="1"/>
</dbReference>
<evidence type="ECO:0000256" key="1">
    <source>
        <dbReference type="ARBA" id="ARBA00004651"/>
    </source>
</evidence>
<evidence type="ECO:0000256" key="3">
    <source>
        <dbReference type="ARBA" id="ARBA00022692"/>
    </source>
</evidence>
<dbReference type="Gene3D" id="1.20.1070.10">
    <property type="entry name" value="Rhodopsin 7-helix transmembrane proteins"/>
    <property type="match status" value="1"/>
</dbReference>
<evidence type="ECO:0000256" key="7">
    <source>
        <dbReference type="ARBA" id="ARBA00023170"/>
    </source>
</evidence>
<feature type="transmembrane region" description="Helical" evidence="9">
    <location>
        <begin position="275"/>
        <end position="294"/>
    </location>
</feature>
<feature type="transmembrane region" description="Helical" evidence="9">
    <location>
        <begin position="22"/>
        <end position="43"/>
    </location>
</feature>
<name>B3RL51_TRIAD</name>
<dbReference type="InterPro" id="IPR050569">
    <property type="entry name" value="TAAR"/>
</dbReference>
<dbReference type="GO" id="GO:0005886">
    <property type="term" value="C:plasma membrane"/>
    <property type="evidence" value="ECO:0000318"/>
    <property type="project" value="GO_Central"/>
</dbReference>
<feature type="transmembrane region" description="Helical" evidence="9">
    <location>
        <begin position="176"/>
        <end position="198"/>
    </location>
</feature>
<accession>B3RL51</accession>
<dbReference type="CDD" id="cd00637">
    <property type="entry name" value="7tm_classA_rhodopsin-like"/>
    <property type="match status" value="1"/>
</dbReference>
<evidence type="ECO:0000313" key="12">
    <source>
        <dbReference type="Proteomes" id="UP000009022"/>
    </source>
</evidence>
<feature type="transmembrane region" description="Helical" evidence="9">
    <location>
        <begin position="127"/>
        <end position="149"/>
    </location>
</feature>
<dbReference type="EMBL" id="DS985241">
    <property type="protein sequence ID" value="EDV28702.1"/>
    <property type="molecule type" value="Genomic_DNA"/>
</dbReference>
<dbReference type="FunCoup" id="B3RL51">
    <property type="interactions" value="190"/>
</dbReference>
<keyword evidence="2" id="KW-1003">Cell membrane</keyword>
<keyword evidence="12" id="KW-1185">Reference proteome</keyword>
<dbReference type="Proteomes" id="UP000009022">
    <property type="component" value="Unassembled WGS sequence"/>
</dbReference>
<feature type="transmembrane region" description="Helical" evidence="9">
    <location>
        <begin position="229"/>
        <end position="255"/>
    </location>
</feature>
<keyword evidence="3 9" id="KW-0812">Transmembrane</keyword>
<dbReference type="SUPFAM" id="SSF81321">
    <property type="entry name" value="Family A G protein-coupled receptor-like"/>
    <property type="match status" value="1"/>
</dbReference>
<evidence type="ECO:0000256" key="8">
    <source>
        <dbReference type="ARBA" id="ARBA00023224"/>
    </source>
</evidence>
<dbReference type="PhylomeDB" id="B3RL51"/>
<dbReference type="InterPro" id="IPR017452">
    <property type="entry name" value="GPCR_Rhodpsn_7TM"/>
</dbReference>
<dbReference type="CTD" id="6749119"/>
<dbReference type="OMA" id="IAMEYPV"/>
<dbReference type="InterPro" id="IPR000276">
    <property type="entry name" value="GPCR_Rhodpsn"/>
</dbReference>
<dbReference type="PANTHER" id="PTHR24249:SF372">
    <property type="entry name" value="G-PROTEIN COUPLED RECEPTORS FAMILY 1 PROFILE DOMAIN-CONTAINING PROTEIN"/>
    <property type="match status" value="1"/>
</dbReference>
<organism evidence="11 12">
    <name type="scientific">Trichoplax adhaerens</name>
    <name type="common">Trichoplax reptans</name>
    <dbReference type="NCBI Taxonomy" id="10228"/>
    <lineage>
        <taxon>Eukaryota</taxon>
        <taxon>Metazoa</taxon>
        <taxon>Placozoa</taxon>
        <taxon>Uniplacotomia</taxon>
        <taxon>Trichoplacea</taxon>
        <taxon>Trichoplacidae</taxon>
        <taxon>Trichoplax</taxon>
    </lineage>
</organism>
<dbReference type="STRING" id="10228.B3RL51"/>
<feature type="domain" description="G-protein coupled receptors family 1 profile" evidence="10">
    <location>
        <begin position="35"/>
        <end position="291"/>
    </location>
</feature>
<comment type="subcellular location">
    <subcellularLocation>
        <location evidence="1">Cell membrane</location>
        <topology evidence="1">Multi-pass membrane protein</topology>
    </subcellularLocation>
</comment>
<keyword evidence="4 9" id="KW-1133">Transmembrane helix</keyword>
<dbReference type="GO" id="GO:0007186">
    <property type="term" value="P:G protein-coupled receptor signaling pathway"/>
    <property type="evidence" value="ECO:0000318"/>
    <property type="project" value="GO_Central"/>
</dbReference>
<proteinExistence type="predicted"/>
<gene>
    <name evidence="11" type="ORF">TRIADDRAFT_51879</name>
</gene>
<evidence type="ECO:0000313" key="11">
    <source>
        <dbReference type="EMBL" id="EDV28702.1"/>
    </source>
</evidence>
<dbReference type="PRINTS" id="PR00237">
    <property type="entry name" value="GPCRRHODOPSN"/>
</dbReference>
<evidence type="ECO:0000256" key="5">
    <source>
        <dbReference type="ARBA" id="ARBA00023040"/>
    </source>
</evidence>
<dbReference type="PANTHER" id="PTHR24249">
    <property type="entry name" value="HISTAMINE RECEPTOR-RELATED G-PROTEIN COUPLED RECEPTOR"/>
    <property type="match status" value="1"/>
</dbReference>
<dbReference type="GeneID" id="6749119"/>
<keyword evidence="6 9" id="KW-0472">Membrane</keyword>
<dbReference type="OrthoDB" id="6435638at2759"/>
<protein>
    <recommendedName>
        <fullName evidence="10">G-protein coupled receptors family 1 profile domain-containing protein</fullName>
    </recommendedName>
</protein>
<dbReference type="KEGG" id="tad:TRIADDRAFT_51879"/>
<keyword evidence="7" id="KW-0675">Receptor</keyword>
<keyword evidence="8" id="KW-0807">Transducer</keyword>
<dbReference type="AlphaFoldDB" id="B3RL51"/>
<dbReference type="GO" id="GO:0004930">
    <property type="term" value="F:G protein-coupled receptor activity"/>
    <property type="evidence" value="ECO:0000318"/>
    <property type="project" value="GO_Central"/>
</dbReference>
<dbReference type="PROSITE" id="PS50262">
    <property type="entry name" value="G_PROTEIN_RECEP_F1_2"/>
    <property type="match status" value="1"/>
</dbReference>
<evidence type="ECO:0000256" key="9">
    <source>
        <dbReference type="SAM" id="Phobius"/>
    </source>
</evidence>
<evidence type="ECO:0000256" key="6">
    <source>
        <dbReference type="ARBA" id="ARBA00023136"/>
    </source>
</evidence>
<sequence length="328" mass="37904">MSNLPVNTTFPPQVYVLDIPTAVVWSLIGAAIIINNLTVMVIIISKKKLYTPTNIIMCSMFFDNILFACVYIYPRFTNPRFIQSWLYCSLTTVVGPMSLAIINLHLMSASLDKLIAMEYPVMYRNYSSVKVSITITIIIWIVALFTSFLPIFTYRQLRAGVCIQWLSGNQQYKEQIYNYVIICAFFIIPNIVMVYSYVRVYMIAKSHSIGDDKIKATYKRDSRHHYKTAYVLMTLAIVYFVTWTPFVVCYIFSLAITPDDLIHGRYPFYPTAVRVSQYLAFSYPAINPILYGYFIPTIRRVFMKVYQSTCHPNRVHVQSVDGFGMRST</sequence>
<dbReference type="InParanoid" id="B3RL51"/>
<evidence type="ECO:0000256" key="2">
    <source>
        <dbReference type="ARBA" id="ARBA00022475"/>
    </source>
</evidence>
<keyword evidence="5" id="KW-0297">G-protein coupled receptor</keyword>
<evidence type="ECO:0000259" key="10">
    <source>
        <dbReference type="PROSITE" id="PS50262"/>
    </source>
</evidence>
<dbReference type="eggNOG" id="KOG3656">
    <property type="taxonomic scope" value="Eukaryota"/>
</dbReference>
<dbReference type="RefSeq" id="XP_002107904.1">
    <property type="nucleotide sequence ID" value="XM_002107868.1"/>
</dbReference>
<reference evidence="11 12" key="1">
    <citation type="journal article" date="2008" name="Nature">
        <title>The Trichoplax genome and the nature of placozoans.</title>
        <authorList>
            <person name="Srivastava M."/>
            <person name="Begovic E."/>
            <person name="Chapman J."/>
            <person name="Putnam N.H."/>
            <person name="Hellsten U."/>
            <person name="Kawashima T."/>
            <person name="Kuo A."/>
            <person name="Mitros T."/>
            <person name="Salamov A."/>
            <person name="Carpenter M.L."/>
            <person name="Signorovitch A.Y."/>
            <person name="Moreno M.A."/>
            <person name="Kamm K."/>
            <person name="Grimwood J."/>
            <person name="Schmutz J."/>
            <person name="Shapiro H."/>
            <person name="Grigoriev I.V."/>
            <person name="Buss L.W."/>
            <person name="Schierwater B."/>
            <person name="Dellaporta S.L."/>
            <person name="Rokhsar D.S."/>
        </authorList>
    </citation>
    <scope>NUCLEOTIDE SEQUENCE [LARGE SCALE GENOMIC DNA]</scope>
    <source>
        <strain evidence="11 12">Grell-BS-1999</strain>
    </source>
</reference>
<dbReference type="HOGENOM" id="CLU_009579_5_0_1"/>
<feature type="transmembrane region" description="Helical" evidence="9">
    <location>
        <begin position="55"/>
        <end position="73"/>
    </location>
</feature>
<evidence type="ECO:0000256" key="4">
    <source>
        <dbReference type="ARBA" id="ARBA00022989"/>
    </source>
</evidence>
<feature type="transmembrane region" description="Helical" evidence="9">
    <location>
        <begin position="85"/>
        <end position="106"/>
    </location>
</feature>